<dbReference type="PROSITE" id="PS51035">
    <property type="entry name" value="BAG"/>
    <property type="match status" value="1"/>
</dbReference>
<evidence type="ECO:0000313" key="3">
    <source>
        <dbReference type="Proteomes" id="UP001176940"/>
    </source>
</evidence>
<protein>
    <recommendedName>
        <fullName evidence="1">BAG domain-containing protein</fullName>
    </recommendedName>
</protein>
<feature type="domain" description="BAG" evidence="1">
    <location>
        <begin position="268"/>
        <end position="348"/>
    </location>
</feature>
<dbReference type="InterPro" id="IPR052055">
    <property type="entry name" value="Hepadnavirus_pol/RT"/>
</dbReference>
<proteinExistence type="predicted"/>
<sequence>MDLPIRVQMDNATAVAYVNHQEGNRRALAMAEVSKILLWAEVTLPVISAVHIAGVDNWAADFLSREGLVAVEWSLHQEVVHQICLRWGTLDVCFMASRLIMKVPRIVSMSRDPLAAGEEDQGEWGVGHSDLTGLAQKVLVRRVSQSPCGRSLETPRQARSSVVRTDLPPEFSVAQFNAMAVETAVLRASGFSDQVKVILRPPPTFLPKVFTFHLNEGIVLTSFCPAPTHSLEHSLNRLVLVRVHYPEEESELKKLKDLEKSVEQIATKLEDVSKELSGLQKGFLSKSLQVEALGKLDKRIKTTVEQFMKVLEQMDSMTMPENFSDSRMKRKGLVKKVQGLLAQCDTVEGNISQEMDKLQCKSLALSKCLGAGDNMYIWRNLGCLGQSKRA</sequence>
<dbReference type="InterPro" id="IPR003103">
    <property type="entry name" value="BAG_domain"/>
</dbReference>
<dbReference type="Proteomes" id="UP001176940">
    <property type="component" value="Unassembled WGS sequence"/>
</dbReference>
<evidence type="ECO:0000313" key="2">
    <source>
        <dbReference type="EMBL" id="CAJ0965645.1"/>
    </source>
</evidence>
<dbReference type="Gene3D" id="1.20.58.120">
    <property type="entry name" value="BAG domain"/>
    <property type="match status" value="1"/>
</dbReference>
<name>A0ABN9MH70_9NEOB</name>
<dbReference type="EMBL" id="CAUEEQ010068784">
    <property type="protein sequence ID" value="CAJ0965645.1"/>
    <property type="molecule type" value="Genomic_DNA"/>
</dbReference>
<accession>A0ABN9MH70</accession>
<organism evidence="2 3">
    <name type="scientific">Ranitomeya imitator</name>
    <name type="common">mimic poison frog</name>
    <dbReference type="NCBI Taxonomy" id="111125"/>
    <lineage>
        <taxon>Eukaryota</taxon>
        <taxon>Metazoa</taxon>
        <taxon>Chordata</taxon>
        <taxon>Craniata</taxon>
        <taxon>Vertebrata</taxon>
        <taxon>Euteleostomi</taxon>
        <taxon>Amphibia</taxon>
        <taxon>Batrachia</taxon>
        <taxon>Anura</taxon>
        <taxon>Neobatrachia</taxon>
        <taxon>Hyloidea</taxon>
        <taxon>Dendrobatidae</taxon>
        <taxon>Dendrobatinae</taxon>
        <taxon>Ranitomeya</taxon>
    </lineage>
</organism>
<evidence type="ECO:0000259" key="1">
    <source>
        <dbReference type="PROSITE" id="PS51035"/>
    </source>
</evidence>
<reference evidence="2" key="1">
    <citation type="submission" date="2023-07" db="EMBL/GenBank/DDBJ databases">
        <authorList>
            <person name="Stuckert A."/>
        </authorList>
    </citation>
    <scope>NUCLEOTIDE SEQUENCE</scope>
</reference>
<dbReference type="CDD" id="cd09275">
    <property type="entry name" value="RNase_HI_RT_DIRS1"/>
    <property type="match status" value="1"/>
</dbReference>
<dbReference type="PANTHER" id="PTHR33050:SF7">
    <property type="entry name" value="RIBONUCLEASE H"/>
    <property type="match status" value="1"/>
</dbReference>
<dbReference type="SUPFAM" id="SSF63491">
    <property type="entry name" value="BAG domain"/>
    <property type="match status" value="1"/>
</dbReference>
<dbReference type="SMART" id="SM00264">
    <property type="entry name" value="BAG"/>
    <property type="match status" value="1"/>
</dbReference>
<keyword evidence="3" id="KW-1185">Reference proteome</keyword>
<comment type="caution">
    <text evidence="2">The sequence shown here is derived from an EMBL/GenBank/DDBJ whole genome shotgun (WGS) entry which is preliminary data.</text>
</comment>
<gene>
    <name evidence="2" type="ORF">RIMI_LOCUS20491390</name>
</gene>
<dbReference type="Pfam" id="PF02179">
    <property type="entry name" value="BAG"/>
    <property type="match status" value="1"/>
</dbReference>
<dbReference type="PANTHER" id="PTHR33050">
    <property type="entry name" value="REVERSE TRANSCRIPTASE DOMAIN-CONTAINING PROTEIN"/>
    <property type="match status" value="1"/>
</dbReference>
<dbReference type="InterPro" id="IPR036533">
    <property type="entry name" value="BAG_dom_sf"/>
</dbReference>